<dbReference type="RefSeq" id="WP_184033420.1">
    <property type="nucleotide sequence ID" value="NZ_JACHHY010000001.1"/>
</dbReference>
<keyword evidence="4 8" id="KW-0378">Hydrolase</keyword>
<keyword evidence="3" id="KW-0227">DNA damage</keyword>
<keyword evidence="2 8" id="KW-0645">Protease</keyword>
<keyword evidence="5" id="KW-0190">Covalent protein-DNA linkage</keyword>
<dbReference type="GO" id="GO:0016829">
    <property type="term" value="F:lyase activity"/>
    <property type="evidence" value="ECO:0007669"/>
    <property type="project" value="UniProtKB-KW"/>
</dbReference>
<dbReference type="Gene3D" id="3.90.1680.10">
    <property type="entry name" value="SOS response associated peptidase-like"/>
    <property type="match status" value="1"/>
</dbReference>
<dbReference type="AlphaFoldDB" id="A0A840MNC2"/>
<sequence length="213" mass="24097">MCVNFQSPTKGEFQQYFAVDCPSEMDSLEIWQDYCAPIILNDDDDQRIAVSASFGLVPQHHKPIGVKHLSTMNARAETISSLRNYKPFWQACQLCLVPAKYIYEPCYASGTAMRWQIGMADGQPFAIAGLWRTWSGRGGVVECAFTQITINADTHPLMSRFHKPLDEKRMVAIIAPSDYEAWLRCRNPAVAATFLKPYPAEWMTAQASPLKRR</sequence>
<accession>A0A840MNC2</accession>
<keyword evidence="10" id="KW-1185">Reference proteome</keyword>
<dbReference type="EC" id="3.4.-.-" evidence="8"/>
<dbReference type="PANTHER" id="PTHR13604:SF0">
    <property type="entry name" value="ABASIC SITE PROCESSING PROTEIN HMCES"/>
    <property type="match status" value="1"/>
</dbReference>
<dbReference type="GO" id="GO:0006508">
    <property type="term" value="P:proteolysis"/>
    <property type="evidence" value="ECO:0007669"/>
    <property type="project" value="UniProtKB-KW"/>
</dbReference>
<reference evidence="9 10" key="1">
    <citation type="submission" date="2020-08" db="EMBL/GenBank/DDBJ databases">
        <title>Genomic Encyclopedia of Type Strains, Phase IV (KMG-IV): sequencing the most valuable type-strain genomes for metagenomic binning, comparative biology and taxonomic classification.</title>
        <authorList>
            <person name="Goeker M."/>
        </authorList>
    </citation>
    <scope>NUCLEOTIDE SEQUENCE [LARGE SCALE GENOMIC DNA]</scope>
    <source>
        <strain evidence="9 10">DSM 27165</strain>
    </source>
</reference>
<dbReference type="PANTHER" id="PTHR13604">
    <property type="entry name" value="DC12-RELATED"/>
    <property type="match status" value="1"/>
</dbReference>
<organism evidence="9 10">
    <name type="scientific">Chitinivorax tropicus</name>
    <dbReference type="NCBI Taxonomy" id="714531"/>
    <lineage>
        <taxon>Bacteria</taxon>
        <taxon>Pseudomonadati</taxon>
        <taxon>Pseudomonadota</taxon>
        <taxon>Betaproteobacteria</taxon>
        <taxon>Chitinivorax</taxon>
    </lineage>
</organism>
<evidence type="ECO:0000256" key="7">
    <source>
        <dbReference type="ARBA" id="ARBA00023239"/>
    </source>
</evidence>
<keyword evidence="7" id="KW-0456">Lyase</keyword>
<dbReference type="Pfam" id="PF02586">
    <property type="entry name" value="SRAP"/>
    <property type="match status" value="1"/>
</dbReference>
<dbReference type="SUPFAM" id="SSF143081">
    <property type="entry name" value="BB1717-like"/>
    <property type="match status" value="1"/>
</dbReference>
<dbReference type="Proteomes" id="UP000575898">
    <property type="component" value="Unassembled WGS sequence"/>
</dbReference>
<dbReference type="EMBL" id="JACHHY010000001">
    <property type="protein sequence ID" value="MBB5016741.1"/>
    <property type="molecule type" value="Genomic_DNA"/>
</dbReference>
<evidence type="ECO:0000256" key="8">
    <source>
        <dbReference type="RuleBase" id="RU364100"/>
    </source>
</evidence>
<dbReference type="InterPro" id="IPR003738">
    <property type="entry name" value="SRAP"/>
</dbReference>
<evidence type="ECO:0000313" key="10">
    <source>
        <dbReference type="Proteomes" id="UP000575898"/>
    </source>
</evidence>
<evidence type="ECO:0000256" key="5">
    <source>
        <dbReference type="ARBA" id="ARBA00023124"/>
    </source>
</evidence>
<dbReference type="GO" id="GO:0003697">
    <property type="term" value="F:single-stranded DNA binding"/>
    <property type="evidence" value="ECO:0007669"/>
    <property type="project" value="InterPro"/>
</dbReference>
<evidence type="ECO:0000256" key="4">
    <source>
        <dbReference type="ARBA" id="ARBA00022801"/>
    </source>
</evidence>
<evidence type="ECO:0000256" key="1">
    <source>
        <dbReference type="ARBA" id="ARBA00008136"/>
    </source>
</evidence>
<protein>
    <recommendedName>
        <fullName evidence="8">Abasic site processing protein</fullName>
        <ecNumber evidence="8">3.4.-.-</ecNumber>
    </recommendedName>
</protein>
<dbReference type="InterPro" id="IPR036590">
    <property type="entry name" value="SRAP-like"/>
</dbReference>
<keyword evidence="6" id="KW-0238">DNA-binding</keyword>
<proteinExistence type="inferred from homology"/>
<gene>
    <name evidence="9" type="ORF">HNQ59_000003</name>
</gene>
<name>A0A840MNC2_9PROT</name>
<comment type="caution">
    <text evidence="9">The sequence shown here is derived from an EMBL/GenBank/DDBJ whole genome shotgun (WGS) entry which is preliminary data.</text>
</comment>
<dbReference type="GO" id="GO:0008233">
    <property type="term" value="F:peptidase activity"/>
    <property type="evidence" value="ECO:0007669"/>
    <property type="project" value="UniProtKB-KW"/>
</dbReference>
<evidence type="ECO:0000313" key="9">
    <source>
        <dbReference type="EMBL" id="MBB5016741.1"/>
    </source>
</evidence>
<evidence type="ECO:0000256" key="2">
    <source>
        <dbReference type="ARBA" id="ARBA00022670"/>
    </source>
</evidence>
<evidence type="ECO:0000256" key="6">
    <source>
        <dbReference type="ARBA" id="ARBA00023125"/>
    </source>
</evidence>
<dbReference type="GO" id="GO:0106300">
    <property type="term" value="P:protein-DNA covalent cross-linking repair"/>
    <property type="evidence" value="ECO:0007669"/>
    <property type="project" value="InterPro"/>
</dbReference>
<evidence type="ECO:0000256" key="3">
    <source>
        <dbReference type="ARBA" id="ARBA00022763"/>
    </source>
</evidence>
<comment type="similarity">
    <text evidence="1 8">Belongs to the SOS response-associated peptidase family.</text>
</comment>